<evidence type="ECO:0000256" key="4">
    <source>
        <dbReference type="ARBA" id="ARBA00022833"/>
    </source>
</evidence>
<evidence type="ECO:0000256" key="2">
    <source>
        <dbReference type="ARBA" id="ARBA00022737"/>
    </source>
</evidence>
<evidence type="ECO:0000256" key="5">
    <source>
        <dbReference type="PROSITE-ProRule" id="PRU00042"/>
    </source>
</evidence>
<dbReference type="PROSITE" id="PS50157">
    <property type="entry name" value="ZINC_FINGER_C2H2_2"/>
    <property type="match status" value="5"/>
</dbReference>
<reference evidence="7 8" key="1">
    <citation type="submission" date="2023-01" db="EMBL/GenBank/DDBJ databases">
        <title>Analysis of 21 Apiospora genomes using comparative genomics revels a genus with tremendous synthesis potential of carbohydrate active enzymes and secondary metabolites.</title>
        <authorList>
            <person name="Sorensen T."/>
        </authorList>
    </citation>
    <scope>NUCLEOTIDE SEQUENCE [LARGE SCALE GENOMIC DNA]</scope>
    <source>
        <strain evidence="7 8">CBS 83171</strain>
    </source>
</reference>
<evidence type="ECO:0000256" key="1">
    <source>
        <dbReference type="ARBA" id="ARBA00022723"/>
    </source>
</evidence>
<accession>A0ABR1WM53</accession>
<feature type="domain" description="C2H2-type" evidence="6">
    <location>
        <begin position="388"/>
        <end position="416"/>
    </location>
</feature>
<feature type="domain" description="C2H2-type" evidence="6">
    <location>
        <begin position="445"/>
        <end position="474"/>
    </location>
</feature>
<feature type="domain" description="C2H2-type" evidence="6">
    <location>
        <begin position="475"/>
        <end position="502"/>
    </location>
</feature>
<evidence type="ECO:0000256" key="3">
    <source>
        <dbReference type="ARBA" id="ARBA00022771"/>
    </source>
</evidence>
<protein>
    <recommendedName>
        <fullName evidence="6">C2H2-type domain-containing protein</fullName>
    </recommendedName>
</protein>
<dbReference type="Gene3D" id="3.30.160.60">
    <property type="entry name" value="Classic Zinc Finger"/>
    <property type="match status" value="5"/>
</dbReference>
<feature type="domain" description="C2H2-type" evidence="6">
    <location>
        <begin position="503"/>
        <end position="532"/>
    </location>
</feature>
<keyword evidence="4" id="KW-0862">Zinc</keyword>
<organism evidence="7 8">
    <name type="scientific">Apiospora saccharicola</name>
    <dbReference type="NCBI Taxonomy" id="335842"/>
    <lineage>
        <taxon>Eukaryota</taxon>
        <taxon>Fungi</taxon>
        <taxon>Dikarya</taxon>
        <taxon>Ascomycota</taxon>
        <taxon>Pezizomycotina</taxon>
        <taxon>Sordariomycetes</taxon>
        <taxon>Xylariomycetidae</taxon>
        <taxon>Amphisphaeriales</taxon>
        <taxon>Apiosporaceae</taxon>
        <taxon>Apiospora</taxon>
    </lineage>
</organism>
<dbReference type="Pfam" id="PF00096">
    <property type="entry name" value="zf-C2H2"/>
    <property type="match status" value="3"/>
</dbReference>
<keyword evidence="3 5" id="KW-0863">Zinc-finger</keyword>
<keyword evidence="1" id="KW-0479">Metal-binding</keyword>
<dbReference type="EMBL" id="JAQQWM010000001">
    <property type="protein sequence ID" value="KAK8083555.1"/>
    <property type="molecule type" value="Genomic_DNA"/>
</dbReference>
<dbReference type="SUPFAM" id="SSF57667">
    <property type="entry name" value="beta-beta-alpha zinc fingers"/>
    <property type="match status" value="3"/>
</dbReference>
<keyword evidence="2" id="KW-0677">Repeat</keyword>
<keyword evidence="8" id="KW-1185">Reference proteome</keyword>
<dbReference type="InterPro" id="IPR013087">
    <property type="entry name" value="Znf_C2H2_type"/>
</dbReference>
<evidence type="ECO:0000313" key="8">
    <source>
        <dbReference type="Proteomes" id="UP001446871"/>
    </source>
</evidence>
<evidence type="ECO:0000313" key="7">
    <source>
        <dbReference type="EMBL" id="KAK8083555.1"/>
    </source>
</evidence>
<sequence length="574" mass="64202">MNDPIENLDYYGLDSLSPDLKSRFDNLNTTGDNDMFVGNEFMLDLNSFDGTDFSYGANHPHDDGCTIRCPEDSNSASQFRGAVPPVSSYAKARAASVSHPPYSYGPDTHVYPAGSHLGFEQMMGWASQDPKQESEDGFKFFPGYGVECSAAGCADPYCTSSCTLQHCDRANQECSTEDQCSEASCHESEHCTPVCEEEDCAEGGSPCNDPSCLEPEQIQPFGTMWDHHQQWCEFDYLPPEQFFSHTQQCNHTNTEHSVAFTLGHLRDPGPQDQPQDPNLVQFGCPIFGQNGSLDKLCGVTQPISAMLEPPPLCPDVANDSPGTLTENTSPKSGKQISTDNKCGWLIGDAKQFRRCDHVFDTCEDLQNHVCDEHVNVLSSKDKYMCRWHECSRKHDASFASKNKLRRHITTHTNYKPYQCLECGEGFSARQALEQHERCHSGAKPYVCDVVGCDKAFKQKSALTMHKRTHTGEKPLRCETCGKAFGESSNLSKHRKIHDVNNKIKCPEPNCEKEFIRADQLRRHLETHEKKRETRQKKIKARNKSIGNQEDAMMAATMASEPYQFPLPINGAPPI</sequence>
<name>A0ABR1WM53_9PEZI</name>
<proteinExistence type="predicted"/>
<dbReference type="InterPro" id="IPR036236">
    <property type="entry name" value="Znf_C2H2_sf"/>
</dbReference>
<comment type="caution">
    <text evidence="7">The sequence shown here is derived from an EMBL/GenBank/DDBJ whole genome shotgun (WGS) entry which is preliminary data.</text>
</comment>
<dbReference type="PANTHER" id="PTHR14003">
    <property type="entry name" value="TRANSCRIPTIONAL REPRESSOR PROTEIN YY"/>
    <property type="match status" value="1"/>
</dbReference>
<gene>
    <name evidence="7" type="ORF">PG996_002336</name>
</gene>
<dbReference type="SMART" id="SM00355">
    <property type="entry name" value="ZnF_C2H2"/>
    <property type="match status" value="5"/>
</dbReference>
<evidence type="ECO:0000259" key="6">
    <source>
        <dbReference type="PROSITE" id="PS50157"/>
    </source>
</evidence>
<feature type="domain" description="C2H2-type" evidence="6">
    <location>
        <begin position="417"/>
        <end position="444"/>
    </location>
</feature>
<dbReference type="PANTHER" id="PTHR14003:SF20">
    <property type="entry name" value="FINGER DOMAIN PROTEIN, PUTATIVE (AFU_ORTHOLOGUE AFUA_4G10380)-RELATED"/>
    <property type="match status" value="1"/>
</dbReference>
<dbReference type="Proteomes" id="UP001446871">
    <property type="component" value="Unassembled WGS sequence"/>
</dbReference>
<dbReference type="PROSITE" id="PS00028">
    <property type="entry name" value="ZINC_FINGER_C2H2_1"/>
    <property type="match status" value="4"/>
</dbReference>